<dbReference type="Proteomes" id="UP000287651">
    <property type="component" value="Unassembled WGS sequence"/>
</dbReference>
<gene>
    <name evidence="1" type="ORF">B296_00048959</name>
</gene>
<comment type="caution">
    <text evidence="1">The sequence shown here is derived from an EMBL/GenBank/DDBJ whole genome shotgun (WGS) entry which is preliminary data.</text>
</comment>
<dbReference type="AlphaFoldDB" id="A0A426YSR1"/>
<accession>A0A426YSR1</accession>
<name>A0A426YSR1_ENSVE</name>
<protein>
    <submittedName>
        <fullName evidence="1">Uncharacterized protein</fullName>
    </submittedName>
</protein>
<organism evidence="1 2">
    <name type="scientific">Ensete ventricosum</name>
    <name type="common">Abyssinian banana</name>
    <name type="synonym">Musa ensete</name>
    <dbReference type="NCBI Taxonomy" id="4639"/>
    <lineage>
        <taxon>Eukaryota</taxon>
        <taxon>Viridiplantae</taxon>
        <taxon>Streptophyta</taxon>
        <taxon>Embryophyta</taxon>
        <taxon>Tracheophyta</taxon>
        <taxon>Spermatophyta</taxon>
        <taxon>Magnoliopsida</taxon>
        <taxon>Liliopsida</taxon>
        <taxon>Zingiberales</taxon>
        <taxon>Musaceae</taxon>
        <taxon>Ensete</taxon>
    </lineage>
</organism>
<evidence type="ECO:0000313" key="2">
    <source>
        <dbReference type="Proteomes" id="UP000287651"/>
    </source>
</evidence>
<reference evidence="1 2" key="1">
    <citation type="journal article" date="2014" name="Agronomy (Basel)">
        <title>A Draft Genome Sequence for Ensete ventricosum, the Drought-Tolerant Tree Against Hunger.</title>
        <authorList>
            <person name="Harrison J."/>
            <person name="Moore K.A."/>
            <person name="Paszkiewicz K."/>
            <person name="Jones T."/>
            <person name="Grant M."/>
            <person name="Ambacheew D."/>
            <person name="Muzemil S."/>
            <person name="Studholme D.J."/>
        </authorList>
    </citation>
    <scope>NUCLEOTIDE SEQUENCE [LARGE SCALE GENOMIC DNA]</scope>
</reference>
<sequence length="220" mass="24345">MAFCTVFRRVLASRSVQSVVRCPCPKPPTGDARTPTETEIEREQETRIGRRTMTVGRIPASPLQELELKSLRWLAGWVMIDMLNSSYVRPPLPLKRSNESVINAVSELSCLEVQERRSLKGWGKKLGVTHSGLQKRAIDDDGFCVVTEVTTAQGHIKVWVAVCVMGGGKRKKESYTVCRCSPIKAISGRTSPIRIVRGRTRGEGQCSSGPFSSCCLRPAR</sequence>
<evidence type="ECO:0000313" key="1">
    <source>
        <dbReference type="EMBL" id="RRT54735.1"/>
    </source>
</evidence>
<proteinExistence type="predicted"/>
<dbReference type="EMBL" id="AMZH03010451">
    <property type="protein sequence ID" value="RRT54735.1"/>
    <property type="molecule type" value="Genomic_DNA"/>
</dbReference>